<dbReference type="OMA" id="MCYLYAT"/>
<name>M2YM99_DOTSN</name>
<evidence type="ECO:0000259" key="3">
    <source>
        <dbReference type="Pfam" id="PF12051"/>
    </source>
</evidence>
<dbReference type="InterPro" id="IPR022703">
    <property type="entry name" value="DUF3533"/>
</dbReference>
<feature type="transmembrane region" description="Helical" evidence="2">
    <location>
        <begin position="20"/>
        <end position="44"/>
    </location>
</feature>
<feature type="transmembrane region" description="Helical" evidence="2">
    <location>
        <begin position="260"/>
        <end position="284"/>
    </location>
</feature>
<gene>
    <name evidence="4" type="ORF">DOTSEDRAFT_173635</name>
</gene>
<feature type="domain" description="DUF3533" evidence="3">
    <location>
        <begin position="29"/>
        <end position="394"/>
    </location>
</feature>
<proteinExistence type="predicted"/>
<evidence type="ECO:0000313" key="5">
    <source>
        <dbReference type="Proteomes" id="UP000016933"/>
    </source>
</evidence>
<dbReference type="AlphaFoldDB" id="M2YM99"/>
<evidence type="ECO:0000256" key="1">
    <source>
        <dbReference type="SAM" id="MobiDB-lite"/>
    </source>
</evidence>
<feature type="transmembrane region" description="Helical" evidence="2">
    <location>
        <begin position="296"/>
        <end position="314"/>
    </location>
</feature>
<dbReference type="EMBL" id="KB446540">
    <property type="protein sequence ID" value="EME43035.1"/>
    <property type="molecule type" value="Genomic_DNA"/>
</dbReference>
<keyword evidence="5" id="KW-1185">Reference proteome</keyword>
<dbReference type="STRING" id="675120.M2YM99"/>
<dbReference type="eggNOG" id="ENOG502S0DZ">
    <property type="taxonomic scope" value="Eukaryota"/>
</dbReference>
<dbReference type="PANTHER" id="PTHR34814:SF2">
    <property type="entry name" value="DUF3533 DOMAIN-CONTAINING PROTEIN"/>
    <property type="match status" value="1"/>
</dbReference>
<dbReference type="Proteomes" id="UP000016933">
    <property type="component" value="Unassembled WGS sequence"/>
</dbReference>
<keyword evidence="2" id="KW-1133">Transmembrane helix</keyword>
<dbReference type="Pfam" id="PF12051">
    <property type="entry name" value="DUF3533"/>
    <property type="match status" value="1"/>
</dbReference>
<reference evidence="4 5" key="2">
    <citation type="journal article" date="2012" name="PLoS Pathog.">
        <title>Diverse lifestyles and strategies of plant pathogenesis encoded in the genomes of eighteen Dothideomycetes fungi.</title>
        <authorList>
            <person name="Ohm R.A."/>
            <person name="Feau N."/>
            <person name="Henrissat B."/>
            <person name="Schoch C.L."/>
            <person name="Horwitz B.A."/>
            <person name="Barry K.W."/>
            <person name="Condon B.J."/>
            <person name="Copeland A.C."/>
            <person name="Dhillon B."/>
            <person name="Glaser F."/>
            <person name="Hesse C.N."/>
            <person name="Kosti I."/>
            <person name="LaButti K."/>
            <person name="Lindquist E.A."/>
            <person name="Lucas S."/>
            <person name="Salamov A.A."/>
            <person name="Bradshaw R.E."/>
            <person name="Ciuffetti L."/>
            <person name="Hamelin R.C."/>
            <person name="Kema G.H.J."/>
            <person name="Lawrence C."/>
            <person name="Scott J.A."/>
            <person name="Spatafora J.W."/>
            <person name="Turgeon B.G."/>
            <person name="de Wit P.J.G.M."/>
            <person name="Zhong S."/>
            <person name="Goodwin S.B."/>
            <person name="Grigoriev I.V."/>
        </authorList>
    </citation>
    <scope>NUCLEOTIDE SEQUENCE [LARGE SCALE GENOMIC DNA]</scope>
    <source>
        <strain evidence="5">NZE10 / CBS 128990</strain>
    </source>
</reference>
<keyword evidence="2" id="KW-0812">Transmembrane</keyword>
<dbReference type="OrthoDB" id="2140105at2759"/>
<dbReference type="GO" id="GO:0016020">
    <property type="term" value="C:membrane"/>
    <property type="evidence" value="ECO:0007669"/>
    <property type="project" value="TreeGrafter"/>
</dbReference>
<accession>M2YM99</accession>
<organism evidence="4 5">
    <name type="scientific">Dothistroma septosporum (strain NZE10 / CBS 128990)</name>
    <name type="common">Red band needle blight fungus</name>
    <name type="synonym">Mycosphaerella pini</name>
    <dbReference type="NCBI Taxonomy" id="675120"/>
    <lineage>
        <taxon>Eukaryota</taxon>
        <taxon>Fungi</taxon>
        <taxon>Dikarya</taxon>
        <taxon>Ascomycota</taxon>
        <taxon>Pezizomycotina</taxon>
        <taxon>Dothideomycetes</taxon>
        <taxon>Dothideomycetidae</taxon>
        <taxon>Mycosphaerellales</taxon>
        <taxon>Mycosphaerellaceae</taxon>
        <taxon>Dothistroma</taxon>
    </lineage>
</organism>
<protein>
    <recommendedName>
        <fullName evidence="3">DUF3533 domain-containing protein</fullName>
    </recommendedName>
</protein>
<dbReference type="PANTHER" id="PTHR34814">
    <property type="entry name" value="NITROSOGUANIDINE RESISTANCE PROTEIN SNG1"/>
    <property type="match status" value="1"/>
</dbReference>
<feature type="region of interest" description="Disordered" evidence="1">
    <location>
        <begin position="421"/>
        <end position="458"/>
    </location>
</feature>
<evidence type="ECO:0000256" key="2">
    <source>
        <dbReference type="SAM" id="Phobius"/>
    </source>
</evidence>
<reference evidence="5" key="1">
    <citation type="journal article" date="2012" name="PLoS Genet.">
        <title>The genomes of the fungal plant pathogens Cladosporium fulvum and Dothistroma septosporum reveal adaptation to different hosts and lifestyles but also signatures of common ancestry.</title>
        <authorList>
            <person name="de Wit P.J.G.M."/>
            <person name="van der Burgt A."/>
            <person name="Oekmen B."/>
            <person name="Stergiopoulos I."/>
            <person name="Abd-Elsalam K.A."/>
            <person name="Aerts A.L."/>
            <person name="Bahkali A.H."/>
            <person name="Beenen H.G."/>
            <person name="Chettri P."/>
            <person name="Cox M.P."/>
            <person name="Datema E."/>
            <person name="de Vries R.P."/>
            <person name="Dhillon B."/>
            <person name="Ganley A.R."/>
            <person name="Griffiths S.A."/>
            <person name="Guo Y."/>
            <person name="Hamelin R.C."/>
            <person name="Henrissat B."/>
            <person name="Kabir M.S."/>
            <person name="Jashni M.K."/>
            <person name="Kema G."/>
            <person name="Klaubauf S."/>
            <person name="Lapidus A."/>
            <person name="Levasseur A."/>
            <person name="Lindquist E."/>
            <person name="Mehrabi R."/>
            <person name="Ohm R.A."/>
            <person name="Owen T.J."/>
            <person name="Salamov A."/>
            <person name="Schwelm A."/>
            <person name="Schijlen E."/>
            <person name="Sun H."/>
            <person name="van den Burg H.A."/>
            <person name="van Ham R.C.H.J."/>
            <person name="Zhang S."/>
            <person name="Goodwin S.B."/>
            <person name="Grigoriev I.V."/>
            <person name="Collemare J."/>
            <person name="Bradshaw R.E."/>
        </authorList>
    </citation>
    <scope>NUCLEOTIDE SEQUENCE [LARGE SCALE GENOMIC DNA]</scope>
    <source>
        <strain evidence="5">NZE10 / CBS 128990</strain>
    </source>
</reference>
<feature type="transmembrane region" description="Helical" evidence="2">
    <location>
        <begin position="220"/>
        <end position="240"/>
    </location>
</feature>
<feature type="transmembrane region" description="Helical" evidence="2">
    <location>
        <begin position="320"/>
        <end position="339"/>
    </location>
</feature>
<keyword evidence="2" id="KW-0472">Membrane</keyword>
<evidence type="ECO:0000313" key="4">
    <source>
        <dbReference type="EMBL" id="EME43035.1"/>
    </source>
</evidence>
<dbReference type="InterPro" id="IPR053001">
    <property type="entry name" value="MNNG_permease-like"/>
</dbReference>
<sequence length="493" mass="53719">MAPAARLDPHDPYWNGKRRPFIIGVCFVFILLQLLFLADLSYLYGVVFRSGDKAHNLHILNVNLDANQSIVQQSISAAYSRLTGADYLELESRPSSEYSSIEAARSAVCRGDYWAAIVVNEGASERLSDALAGGAAANSYNSSQAVTLIYNTAKYSSITLGDIIGNLQTLVGAASVAHASIATDAITTLNTTSAAAVNAFRSPISSTAIDIMPTNQGSRVLYNTVSMVFPIIQQFFFLMAVNGLSSHYKLYTSLQVPYALLMRGVLSTIYTFISSLCMTGYIWAFCEGWAVDAGQFGLTWMVLWLYMFINFGILDAVTGFIPMSFVPFFIITWVVINVGSTISPLALMPGFYHWGVALPAHNTYNVLVNVWTSGCNPPLHQYLPILFAWAVLGVILANMGMYQRCNAAAKAEAEQEEAFQKRISASQSRETSANGSRAGLEKAETAGTMRRISDAPYPQDLRAEVSRIGVRMPFADTVERFGSGNGLERSTTA</sequence>
<feature type="transmembrane region" description="Helical" evidence="2">
    <location>
        <begin position="383"/>
        <end position="402"/>
    </location>
</feature>
<dbReference type="HOGENOM" id="CLU_035734_1_1_1"/>
<feature type="compositionally biased region" description="Polar residues" evidence="1">
    <location>
        <begin position="423"/>
        <end position="435"/>
    </location>
</feature>